<dbReference type="GO" id="GO:0005768">
    <property type="term" value="C:endosome"/>
    <property type="evidence" value="ECO:0000318"/>
    <property type="project" value="GO_Central"/>
</dbReference>
<organism evidence="2 3">
    <name type="scientific">Caenorhabditis briggsae</name>
    <dbReference type="NCBI Taxonomy" id="6238"/>
    <lineage>
        <taxon>Eukaryota</taxon>
        <taxon>Metazoa</taxon>
        <taxon>Ecdysozoa</taxon>
        <taxon>Nematoda</taxon>
        <taxon>Chromadorea</taxon>
        <taxon>Rhabditida</taxon>
        <taxon>Rhabditina</taxon>
        <taxon>Rhabditomorpha</taxon>
        <taxon>Rhabditoidea</taxon>
        <taxon>Rhabditidae</taxon>
        <taxon>Peloderinae</taxon>
        <taxon>Caenorhabditis</taxon>
    </lineage>
</organism>
<proteinExistence type="inferred from homology"/>
<dbReference type="KEGG" id="cbr:CBG_12554"/>
<dbReference type="HOGENOM" id="CLU_010980_0_0_1"/>
<comment type="similarity">
    <text evidence="1">Belongs to the strumpellin family.</text>
</comment>
<evidence type="ECO:0000256" key="1">
    <source>
        <dbReference type="ARBA" id="ARBA00006224"/>
    </source>
</evidence>
<reference evidence="2 3" key="1">
    <citation type="journal article" date="2003" name="PLoS Biol.">
        <title>The genome sequence of Caenorhabditis briggsae: a platform for comparative genomics.</title>
        <authorList>
            <person name="Stein L.D."/>
            <person name="Bao Z."/>
            <person name="Blasiar D."/>
            <person name="Blumenthal T."/>
            <person name="Brent M.R."/>
            <person name="Chen N."/>
            <person name="Chinwalla A."/>
            <person name="Clarke L."/>
            <person name="Clee C."/>
            <person name="Coghlan A."/>
            <person name="Coulson A."/>
            <person name="D'Eustachio P."/>
            <person name="Fitch D.H."/>
            <person name="Fulton L.A."/>
            <person name="Fulton R.E."/>
            <person name="Griffiths-Jones S."/>
            <person name="Harris T.W."/>
            <person name="Hillier L.W."/>
            <person name="Kamath R."/>
            <person name="Kuwabara P.E."/>
            <person name="Mardis E.R."/>
            <person name="Marra M.A."/>
            <person name="Miner T.L."/>
            <person name="Minx P."/>
            <person name="Mullikin J.C."/>
            <person name="Plumb R.W."/>
            <person name="Rogers J."/>
            <person name="Schein J.E."/>
            <person name="Sohrmann M."/>
            <person name="Spieth J."/>
            <person name="Stajich J.E."/>
            <person name="Wei C."/>
            <person name="Willey D."/>
            <person name="Wilson R.K."/>
            <person name="Durbin R."/>
            <person name="Waterston R.H."/>
        </authorList>
    </citation>
    <scope>NUCLEOTIDE SEQUENCE [LARGE SCALE GENOMIC DNA]</scope>
    <source>
        <strain evidence="2 3">AF16</strain>
    </source>
</reference>
<dbReference type="GO" id="GO:0140285">
    <property type="term" value="P:endosome fission"/>
    <property type="evidence" value="ECO:0000318"/>
    <property type="project" value="GO_Central"/>
</dbReference>
<dbReference type="eggNOG" id="KOG3666">
    <property type="taxonomic scope" value="Eukaryota"/>
</dbReference>
<dbReference type="GO" id="GO:0051125">
    <property type="term" value="P:regulation of actin nucleation"/>
    <property type="evidence" value="ECO:0000318"/>
    <property type="project" value="GO_Central"/>
</dbReference>
<evidence type="ECO:0000313" key="2">
    <source>
        <dbReference type="EMBL" id="CAP31516.2"/>
    </source>
</evidence>
<dbReference type="FunCoup" id="A8XG11">
    <property type="interactions" value="2473"/>
</dbReference>
<sequence length="1040" mass="120675">MTEEANLFLSKLVLQGESILAEIFRLSSFVPKDFRDPTKSTKFRSIVQLDFKYLSKKEQIEKDLEKNLRLQSHFYSSFQPVLIAFEQLFSSIAEFVQTFTKYAKDFYNVEKTDVNRTAELEVTICGSEIILTVIFQAYCLYISGLLLIYLDMYLPGPIRERIYIAIYRKSDVRENAEFLVDFLKEVSASNDSMISLVRASEKSKRPRLSSRRIPLPEKFIRSTFHTIEVMEESSLPTPKTHLMYVALQFDRQTLSNDSARMTKIVNSIFRETWVCFRKKTQLNCFLRFQVLNLGFGAICNVFDGWYNYKSAWNALNATITQQEAYRLLEKHQKVVVDTHFPKVINEMVQFNHHLQQITAYNRSLKWLYLHSRPSQKTTRPLKNRPITDDQLFKWLLDVSRFELLALNLYKTTIENRETEGNRRKQKIRTSLNQLAEFFEHGFVKMGETQKNNFVKWVRSLSETVEKIDLNDAREGVETVQQITRRVKQVGELLGLSINMTLKECLSTLDSDLRSLLSVLSLSDSIVPDLYAKMEGTYLWPLISQLTPRIQKNLVDTSNTDVVRQIFTKLSISCWILKLKLSEFSDRDNVANRIANTYSYSLEKHLKTVLQSVPQHMFEIMYKVIMPGLGKKFEPYIDKTELREIGDFISSSKLVETTSLIASTSMGISRMMLTRVGTIEINPKELLEEGMIRQLYKELKKLLSNSSATASIESLLKTCESVETLRSSFFYICDYMNLNGERIWSVAMDDYFSRISEERAFAKSSGELDKNEIAALFIRLTNPKVSRYCESTLSWMDLKLSKNILHFDIFYQIENIIPFHVLTSIETNVTVELEKLLNEYISSARQLGVSYNLQNAVSHQNSYQFFSGATYEQLVKTIQPQSPALGSILAQIGQYVLILRTICNAKQLANRHRDDVVQRDLLEINKSLTQGPKDLPAEMGTILKLMMQYSIYNPERMVFRLKDEPSPIFLIALIQCLLPKIGDHYFVCPVQLEFGIRLVLRQSRLLPYFLPIIHEQLPACTRPKKRIEDVDRFLKRIVENL</sequence>
<dbReference type="InParanoid" id="A8XG11"/>
<reference evidence="2 3" key="2">
    <citation type="journal article" date="2011" name="PLoS Genet.">
        <title>Caenorhabditis briggsae recombinant inbred line genotypes reveal inter-strain incompatibility and the evolution of recombination.</title>
        <authorList>
            <person name="Ross J.A."/>
            <person name="Koboldt D.C."/>
            <person name="Staisch J.E."/>
            <person name="Chamberlin H.M."/>
            <person name="Gupta B.P."/>
            <person name="Miller R.D."/>
            <person name="Baird S.E."/>
            <person name="Haag E.S."/>
        </authorList>
    </citation>
    <scope>NUCLEOTIDE SEQUENCE [LARGE SCALE GENOMIC DNA]</scope>
    <source>
        <strain evidence="2 3">AF16</strain>
    </source>
</reference>
<gene>
    <name evidence="2 4" type="ORF">CBG12554</name>
    <name evidence="2" type="ORF">CBG_12554</name>
</gene>
<evidence type="ECO:0000313" key="3">
    <source>
        <dbReference type="Proteomes" id="UP000008549"/>
    </source>
</evidence>
<dbReference type="PANTHER" id="PTHR15691">
    <property type="entry name" value="WASH COMPLEX SUBUNIT 5"/>
    <property type="match status" value="1"/>
</dbReference>
<dbReference type="GO" id="GO:0007032">
    <property type="term" value="P:endosome organization"/>
    <property type="evidence" value="ECO:0000318"/>
    <property type="project" value="GO_Central"/>
</dbReference>
<keyword evidence="3" id="KW-1185">Reference proteome</keyword>
<dbReference type="OMA" id="FFPDNWV"/>
<dbReference type="WormBase" id="CBG12554a">
    <property type="protein sequence ID" value="CBP46388"/>
    <property type="gene ID" value="WBGene00033486"/>
</dbReference>
<dbReference type="EMBL" id="HE600940">
    <property type="protein sequence ID" value="CAP31516.2"/>
    <property type="molecule type" value="Genomic_DNA"/>
</dbReference>
<dbReference type="InterPro" id="IPR019393">
    <property type="entry name" value="WASH_strumpellin"/>
</dbReference>
<dbReference type="STRING" id="6238.A8XG11"/>
<dbReference type="PANTHER" id="PTHR15691:SF6">
    <property type="entry name" value="WASH COMPLEX SUBUNIT 5"/>
    <property type="match status" value="1"/>
</dbReference>
<dbReference type="CTD" id="8582065"/>
<dbReference type="AlphaFoldDB" id="A8XG11"/>
<dbReference type="GO" id="GO:0030041">
    <property type="term" value="P:actin filament polymerization"/>
    <property type="evidence" value="ECO:0000318"/>
    <property type="project" value="GO_Central"/>
</dbReference>
<accession>A8XG11</accession>
<dbReference type="Proteomes" id="UP000008549">
    <property type="component" value="Unassembled WGS sequence"/>
</dbReference>
<dbReference type="Pfam" id="PF10266">
    <property type="entry name" value="Strumpellin"/>
    <property type="match status" value="2"/>
</dbReference>
<dbReference type="GeneID" id="8582065"/>
<evidence type="ECO:0000313" key="4">
    <source>
        <dbReference type="WormBase" id="CBG12554a"/>
    </source>
</evidence>
<protein>
    <submittedName>
        <fullName evidence="2">Protein CBG12554</fullName>
    </submittedName>
</protein>
<name>A8XG11_CAEBR</name>
<dbReference type="RefSeq" id="XP_045094903.1">
    <property type="nucleotide sequence ID" value="XM_045240046.1"/>
</dbReference>
<dbReference type="GO" id="GO:0071203">
    <property type="term" value="C:WASH complex"/>
    <property type="evidence" value="ECO:0000318"/>
    <property type="project" value="GO_Central"/>
</dbReference>